<dbReference type="Pfam" id="PF14912">
    <property type="entry name" value="THEG"/>
    <property type="match status" value="3"/>
</dbReference>
<keyword evidence="4" id="KW-0479">Metal-binding</keyword>
<dbReference type="InterPro" id="IPR006623">
    <property type="entry name" value="THEG"/>
</dbReference>
<accession>A0AAN8L1F3</accession>
<name>A0AAN8L1F3_9TELE</name>
<feature type="compositionally biased region" description="Basic and acidic residues" evidence="5">
    <location>
        <begin position="15"/>
        <end position="31"/>
    </location>
</feature>
<evidence type="ECO:0008006" key="8">
    <source>
        <dbReference type="Google" id="ProtNLM"/>
    </source>
</evidence>
<dbReference type="InterPro" id="IPR027417">
    <property type="entry name" value="P-loop_NTPase"/>
</dbReference>
<dbReference type="SUPFAM" id="SSF52540">
    <property type="entry name" value="P-loop containing nucleoside triphosphate hydrolases"/>
    <property type="match status" value="1"/>
</dbReference>
<sequence>MSSGRMCLRGKKPKPKQEPEKIKKETRKETAQKAPEPAQQTPTIITEVKATGKQVLVLGLEGAGKTSLLHCFATGSLERDVAPTQGFNAVSINREDLQIEFLEIGGTENLQPYWKRYMCKAMVLVFVVDSSNAAQFPLAKKHLHELLETDLYLPLVVLANKQDNQGACSITTLHEALSLEEVGDQRKLFLIGTHVKKGDTEDLNPDLVHQTGYILTGDNEMKHSCRILELAQHKESKTVWVTTPCPKLTWGNQESIWPLSYSALGAVPTERIQYLAKHKRDFSAWEDHLRKEEEVSSSRKTLRSSSKTAQYERIVRLSTPKTRSRSSLEMRPPHTSCCEYSCPIWHIDPRVRTAETTPRLLQLANPKGNHLNFRSNREKVETYISYAAKTAQTTHRLDQLSLPKLRDSKMFFERGRPEDSIWPVSRGSRQATATLRLQTLSAPKGLHKDYIPLRDLPPL</sequence>
<evidence type="ECO:0000256" key="5">
    <source>
        <dbReference type="SAM" id="MobiDB-lite"/>
    </source>
</evidence>
<evidence type="ECO:0000313" key="7">
    <source>
        <dbReference type="Proteomes" id="UP001356427"/>
    </source>
</evidence>
<dbReference type="PROSITE" id="PS51417">
    <property type="entry name" value="ARF"/>
    <property type="match status" value="1"/>
</dbReference>
<dbReference type="GO" id="GO:0046872">
    <property type="term" value="F:metal ion binding"/>
    <property type="evidence" value="ECO:0007669"/>
    <property type="project" value="UniProtKB-KW"/>
</dbReference>
<feature type="binding site" evidence="3">
    <location>
        <position position="106"/>
    </location>
    <ligand>
        <name>GTP</name>
        <dbReference type="ChEBI" id="CHEBI:37565"/>
    </ligand>
</feature>
<keyword evidence="1 3" id="KW-0547">Nucleotide-binding</keyword>
<keyword evidence="4" id="KW-0460">Magnesium</keyword>
<keyword evidence="2 3" id="KW-0342">GTP-binding</keyword>
<comment type="caution">
    <text evidence="6">The sequence shown here is derived from an EMBL/GenBank/DDBJ whole genome shotgun (WGS) entry which is preliminary data.</text>
</comment>
<feature type="binding site" evidence="3">
    <location>
        <begin position="59"/>
        <end position="66"/>
    </location>
    <ligand>
        <name>GTP</name>
        <dbReference type="ChEBI" id="CHEBI:37565"/>
    </ligand>
</feature>
<gene>
    <name evidence="6" type="ORF">J4Q44_G00315710</name>
</gene>
<dbReference type="SMART" id="SM00705">
    <property type="entry name" value="THEG"/>
    <property type="match status" value="5"/>
</dbReference>
<evidence type="ECO:0000256" key="4">
    <source>
        <dbReference type="PIRSR" id="PIRSR606689-2"/>
    </source>
</evidence>
<dbReference type="SMART" id="SM00177">
    <property type="entry name" value="ARF"/>
    <property type="match status" value="1"/>
</dbReference>
<dbReference type="PANTHER" id="PTHR46724:SF2">
    <property type="entry name" value="ADP-RIBOSYLATION FACTOR-LIKE PROTEIN 9"/>
    <property type="match status" value="1"/>
</dbReference>
<dbReference type="Proteomes" id="UP001356427">
    <property type="component" value="Unassembled WGS sequence"/>
</dbReference>
<proteinExistence type="predicted"/>
<dbReference type="InterPro" id="IPR006689">
    <property type="entry name" value="Small_GTPase_ARF/SAR"/>
</dbReference>
<feature type="binding site" evidence="4">
    <location>
        <position position="66"/>
    </location>
    <ligand>
        <name>Mg(2+)</name>
        <dbReference type="ChEBI" id="CHEBI:18420"/>
    </ligand>
</feature>
<dbReference type="Pfam" id="PF00025">
    <property type="entry name" value="Arf"/>
    <property type="match status" value="1"/>
</dbReference>
<dbReference type="GO" id="GO:0005525">
    <property type="term" value="F:GTP binding"/>
    <property type="evidence" value="ECO:0007669"/>
    <property type="project" value="UniProtKB-KW"/>
</dbReference>
<feature type="region of interest" description="Disordered" evidence="5">
    <location>
        <begin position="1"/>
        <end position="40"/>
    </location>
</feature>
<reference evidence="6 7" key="1">
    <citation type="submission" date="2021-04" db="EMBL/GenBank/DDBJ databases">
        <authorList>
            <person name="De Guttry C."/>
            <person name="Zahm M."/>
            <person name="Klopp C."/>
            <person name="Cabau C."/>
            <person name="Louis A."/>
            <person name="Berthelot C."/>
            <person name="Parey E."/>
            <person name="Roest Crollius H."/>
            <person name="Montfort J."/>
            <person name="Robinson-Rechavi M."/>
            <person name="Bucao C."/>
            <person name="Bouchez O."/>
            <person name="Gislard M."/>
            <person name="Lluch J."/>
            <person name="Milhes M."/>
            <person name="Lampietro C."/>
            <person name="Lopez Roques C."/>
            <person name="Donnadieu C."/>
            <person name="Braasch I."/>
            <person name="Desvignes T."/>
            <person name="Postlethwait J."/>
            <person name="Bobe J."/>
            <person name="Wedekind C."/>
            <person name="Guiguen Y."/>
        </authorList>
    </citation>
    <scope>NUCLEOTIDE SEQUENCE [LARGE SCALE GENOMIC DNA]</scope>
    <source>
        <strain evidence="6">Cs_M1</strain>
        <tissue evidence="6">Blood</tissue>
    </source>
</reference>
<dbReference type="Gene3D" id="3.40.50.300">
    <property type="entry name" value="P-loop containing nucleotide triphosphate hydrolases"/>
    <property type="match status" value="1"/>
</dbReference>
<dbReference type="PRINTS" id="PR00328">
    <property type="entry name" value="SAR1GTPBP"/>
</dbReference>
<organism evidence="6 7">
    <name type="scientific">Coregonus suidteri</name>
    <dbReference type="NCBI Taxonomy" id="861788"/>
    <lineage>
        <taxon>Eukaryota</taxon>
        <taxon>Metazoa</taxon>
        <taxon>Chordata</taxon>
        <taxon>Craniata</taxon>
        <taxon>Vertebrata</taxon>
        <taxon>Euteleostomi</taxon>
        <taxon>Actinopterygii</taxon>
        <taxon>Neopterygii</taxon>
        <taxon>Teleostei</taxon>
        <taxon>Protacanthopterygii</taxon>
        <taxon>Salmoniformes</taxon>
        <taxon>Salmonidae</taxon>
        <taxon>Coregoninae</taxon>
        <taxon>Coregonus</taxon>
    </lineage>
</organism>
<dbReference type="PANTHER" id="PTHR46724">
    <property type="entry name" value="ADP-RIBOSYLATION FACTOR-LIKE PROTEIN 9-RELATED"/>
    <property type="match status" value="1"/>
</dbReference>
<dbReference type="InterPro" id="IPR053254">
    <property type="entry name" value="Arf-like_GTPase"/>
</dbReference>
<evidence type="ECO:0000256" key="3">
    <source>
        <dbReference type="PIRSR" id="PIRSR606689-1"/>
    </source>
</evidence>
<dbReference type="EMBL" id="JAGTTL010000030">
    <property type="protein sequence ID" value="KAK6298516.1"/>
    <property type="molecule type" value="Genomic_DNA"/>
</dbReference>
<feature type="binding site" evidence="3">
    <location>
        <begin position="160"/>
        <end position="163"/>
    </location>
    <ligand>
        <name>GTP</name>
        <dbReference type="ChEBI" id="CHEBI:37565"/>
    </ligand>
</feature>
<feature type="binding site" evidence="4">
    <location>
        <position position="84"/>
    </location>
    <ligand>
        <name>Mg(2+)</name>
        <dbReference type="ChEBI" id="CHEBI:18420"/>
    </ligand>
</feature>
<dbReference type="AlphaFoldDB" id="A0AAN8L1F3"/>
<protein>
    <recommendedName>
        <fullName evidence="8">ADP-ribosylation factor-like protein 9</fullName>
    </recommendedName>
</protein>
<evidence type="ECO:0000256" key="2">
    <source>
        <dbReference type="ARBA" id="ARBA00023134"/>
    </source>
</evidence>
<dbReference type="GO" id="GO:0003924">
    <property type="term" value="F:GTPase activity"/>
    <property type="evidence" value="ECO:0007669"/>
    <property type="project" value="InterPro"/>
</dbReference>
<dbReference type="SMART" id="SM00178">
    <property type="entry name" value="SAR"/>
    <property type="match status" value="1"/>
</dbReference>
<keyword evidence="7" id="KW-1185">Reference proteome</keyword>
<evidence type="ECO:0000256" key="1">
    <source>
        <dbReference type="ARBA" id="ARBA00022741"/>
    </source>
</evidence>
<evidence type="ECO:0000313" key="6">
    <source>
        <dbReference type="EMBL" id="KAK6298516.1"/>
    </source>
</evidence>